<feature type="region of interest" description="Disordered" evidence="5">
    <location>
        <begin position="1"/>
        <end position="25"/>
    </location>
</feature>
<organism evidence="7">
    <name type="scientific">marine sediment metagenome</name>
    <dbReference type="NCBI Taxonomy" id="412755"/>
    <lineage>
        <taxon>unclassified sequences</taxon>
        <taxon>metagenomes</taxon>
        <taxon>ecological metagenomes</taxon>
    </lineage>
</organism>
<dbReference type="SUPFAM" id="SSF52540">
    <property type="entry name" value="P-loop containing nucleoside triphosphate hydrolases"/>
    <property type="match status" value="1"/>
</dbReference>
<dbReference type="AlphaFoldDB" id="X1T9F3"/>
<gene>
    <name evidence="7" type="ORF">S12H4_28144</name>
</gene>
<evidence type="ECO:0000313" key="7">
    <source>
        <dbReference type="EMBL" id="GAJ01934.1"/>
    </source>
</evidence>
<reference evidence="7" key="1">
    <citation type="journal article" date="2014" name="Front. Microbiol.">
        <title>High frequency of phylogenetically diverse reductive dehalogenase-homologous genes in deep subseafloor sedimentary metagenomes.</title>
        <authorList>
            <person name="Kawai M."/>
            <person name="Futagami T."/>
            <person name="Toyoda A."/>
            <person name="Takaki Y."/>
            <person name="Nishi S."/>
            <person name="Hori S."/>
            <person name="Arai W."/>
            <person name="Tsubouchi T."/>
            <person name="Morono Y."/>
            <person name="Uchiyama I."/>
            <person name="Ito T."/>
            <person name="Fujiyama A."/>
            <person name="Inagaki F."/>
            <person name="Takami H."/>
        </authorList>
    </citation>
    <scope>NUCLEOTIDE SEQUENCE</scope>
    <source>
        <strain evidence="7">Expedition CK06-06</strain>
    </source>
</reference>
<comment type="similarity">
    <text evidence="1">Belongs to the ABC transporter superfamily.</text>
</comment>
<accession>X1T9F3</accession>
<proteinExistence type="inferred from homology"/>
<comment type="caution">
    <text evidence="7">The sequence shown here is derived from an EMBL/GenBank/DDBJ whole genome shotgun (WGS) entry which is preliminary data.</text>
</comment>
<dbReference type="GO" id="GO:0005524">
    <property type="term" value="F:ATP binding"/>
    <property type="evidence" value="ECO:0007669"/>
    <property type="project" value="UniProtKB-KW"/>
</dbReference>
<protein>
    <recommendedName>
        <fullName evidence="6">ABC transporter domain-containing protein</fullName>
    </recommendedName>
</protein>
<keyword evidence="3" id="KW-0547">Nucleotide-binding</keyword>
<dbReference type="Gene3D" id="3.40.50.300">
    <property type="entry name" value="P-loop containing nucleotide triphosphate hydrolases"/>
    <property type="match status" value="1"/>
</dbReference>
<evidence type="ECO:0000256" key="4">
    <source>
        <dbReference type="ARBA" id="ARBA00022840"/>
    </source>
</evidence>
<feature type="non-terminal residue" evidence="7">
    <location>
        <position position="286"/>
    </location>
</feature>
<dbReference type="InterPro" id="IPR027417">
    <property type="entry name" value="P-loop_NTPase"/>
</dbReference>
<dbReference type="InterPro" id="IPR050763">
    <property type="entry name" value="ABC_transporter_ATP-binding"/>
</dbReference>
<keyword evidence="4" id="KW-0067">ATP-binding</keyword>
<keyword evidence="2" id="KW-0813">Transport</keyword>
<evidence type="ECO:0000256" key="5">
    <source>
        <dbReference type="SAM" id="MobiDB-lite"/>
    </source>
</evidence>
<evidence type="ECO:0000259" key="6">
    <source>
        <dbReference type="PROSITE" id="PS50893"/>
    </source>
</evidence>
<feature type="non-terminal residue" evidence="7">
    <location>
        <position position="1"/>
    </location>
</feature>
<dbReference type="CDD" id="cd03230">
    <property type="entry name" value="ABC_DR_subfamily_A"/>
    <property type="match status" value="1"/>
</dbReference>
<evidence type="ECO:0000256" key="1">
    <source>
        <dbReference type="ARBA" id="ARBA00005417"/>
    </source>
</evidence>
<feature type="domain" description="ABC transporter" evidence="6">
    <location>
        <begin position="1"/>
        <end position="217"/>
    </location>
</feature>
<dbReference type="InterPro" id="IPR003439">
    <property type="entry name" value="ABC_transporter-like_ATP-bd"/>
</dbReference>
<dbReference type="PANTHER" id="PTHR42711:SF5">
    <property type="entry name" value="ABC TRANSPORTER ATP-BINDING PROTEIN NATA"/>
    <property type="match status" value="1"/>
</dbReference>
<dbReference type="GO" id="GO:0016887">
    <property type="term" value="F:ATP hydrolysis activity"/>
    <property type="evidence" value="ECO:0007669"/>
    <property type="project" value="InterPro"/>
</dbReference>
<evidence type="ECO:0000256" key="2">
    <source>
        <dbReference type="ARBA" id="ARBA00022448"/>
    </source>
</evidence>
<dbReference type="PROSITE" id="PS50893">
    <property type="entry name" value="ABC_TRANSPORTER_2"/>
    <property type="match status" value="1"/>
</dbReference>
<dbReference type="PANTHER" id="PTHR42711">
    <property type="entry name" value="ABC TRANSPORTER ATP-BINDING PROTEIN"/>
    <property type="match status" value="1"/>
</dbReference>
<name>X1T9F3_9ZZZZ</name>
<evidence type="ECO:0000256" key="3">
    <source>
        <dbReference type="ARBA" id="ARBA00022741"/>
    </source>
</evidence>
<sequence>PRTVNASEPVVQPENETETVEKSEAHGTISITGSTFMECGPDRLSIYLKIVGNDIKNSFNEVKEKIGILPQEFHSFEKLTVRETLVYFSKIYKKKADIDNIINAMDLRSEEKKYYKDLSGGLKQRVGVAISLVNDPEIVFLDEPTTGLDPKARREVWEVIAGLRDRGKTVFLTTHYMEEAEYLADHIAIIHKGIIIAEGSLEELIKKHGDESVLRIRNCSSKNVIKVLKENGFESHSETNGDIAVKIDFKERVLDVLSILRHECIDYENIDIRRSNLEEIFLKLQV</sequence>
<dbReference type="EMBL" id="BARW01016121">
    <property type="protein sequence ID" value="GAJ01934.1"/>
    <property type="molecule type" value="Genomic_DNA"/>
</dbReference>
<dbReference type="Pfam" id="PF00005">
    <property type="entry name" value="ABC_tran"/>
    <property type="match status" value="1"/>
</dbReference>